<dbReference type="EMBL" id="JBAWKS010000001">
    <property type="protein sequence ID" value="MEI4550108.1"/>
    <property type="molecule type" value="Genomic_DNA"/>
</dbReference>
<dbReference type="Gene3D" id="1.10.287.130">
    <property type="match status" value="1"/>
</dbReference>
<keyword evidence="7 14" id="KW-0812">Transmembrane</keyword>
<dbReference type="PANTHER" id="PTHR45528">
    <property type="entry name" value="SENSOR HISTIDINE KINASE CPXA"/>
    <property type="match status" value="1"/>
</dbReference>
<feature type="transmembrane region" description="Helical" evidence="14">
    <location>
        <begin position="12"/>
        <end position="33"/>
    </location>
</feature>
<evidence type="ECO:0000256" key="7">
    <source>
        <dbReference type="ARBA" id="ARBA00022692"/>
    </source>
</evidence>
<protein>
    <recommendedName>
        <fullName evidence="3">histidine kinase</fullName>
        <ecNumber evidence="3">2.7.13.3</ecNumber>
    </recommendedName>
</protein>
<dbReference type="PRINTS" id="PR00344">
    <property type="entry name" value="BCTRLSENSOR"/>
</dbReference>
<feature type="domain" description="HAMP" evidence="16">
    <location>
        <begin position="186"/>
        <end position="240"/>
    </location>
</feature>
<dbReference type="PANTHER" id="PTHR45528:SF1">
    <property type="entry name" value="SENSOR HISTIDINE KINASE CPXA"/>
    <property type="match status" value="1"/>
</dbReference>
<evidence type="ECO:0000256" key="11">
    <source>
        <dbReference type="ARBA" id="ARBA00022989"/>
    </source>
</evidence>
<dbReference type="SMART" id="SM00387">
    <property type="entry name" value="HATPase_c"/>
    <property type="match status" value="1"/>
</dbReference>
<evidence type="ECO:0000256" key="2">
    <source>
        <dbReference type="ARBA" id="ARBA00004651"/>
    </source>
</evidence>
<evidence type="ECO:0000256" key="12">
    <source>
        <dbReference type="ARBA" id="ARBA00023012"/>
    </source>
</evidence>
<keyword evidence="10 17" id="KW-0067">ATP-binding</keyword>
<evidence type="ECO:0000256" key="3">
    <source>
        <dbReference type="ARBA" id="ARBA00012438"/>
    </source>
</evidence>
<evidence type="ECO:0000259" key="15">
    <source>
        <dbReference type="PROSITE" id="PS50109"/>
    </source>
</evidence>
<dbReference type="InterPro" id="IPR004358">
    <property type="entry name" value="Sig_transdc_His_kin-like_C"/>
</dbReference>
<dbReference type="PROSITE" id="PS50109">
    <property type="entry name" value="HIS_KIN"/>
    <property type="match status" value="1"/>
</dbReference>
<dbReference type="SUPFAM" id="SSF47384">
    <property type="entry name" value="Homodimeric domain of signal transducing histidine kinase"/>
    <property type="match status" value="1"/>
</dbReference>
<name>A0ABU8EV78_9GAMM</name>
<dbReference type="PROSITE" id="PS50885">
    <property type="entry name" value="HAMP"/>
    <property type="match status" value="1"/>
</dbReference>
<comment type="catalytic activity">
    <reaction evidence="1">
        <text>ATP + protein L-histidine = ADP + protein N-phospho-L-histidine.</text>
        <dbReference type="EC" id="2.7.13.3"/>
    </reaction>
</comment>
<keyword evidence="5" id="KW-0597">Phosphoprotein</keyword>
<dbReference type="RefSeq" id="WP_336435417.1">
    <property type="nucleotide sequence ID" value="NZ_JBAWKS010000001.1"/>
</dbReference>
<evidence type="ECO:0000256" key="14">
    <source>
        <dbReference type="SAM" id="Phobius"/>
    </source>
</evidence>
<comment type="caution">
    <text evidence="17">The sequence shown here is derived from an EMBL/GenBank/DDBJ whole genome shotgun (WGS) entry which is preliminary data.</text>
</comment>
<dbReference type="SUPFAM" id="SSF55874">
    <property type="entry name" value="ATPase domain of HSP90 chaperone/DNA topoisomerase II/histidine kinase"/>
    <property type="match status" value="1"/>
</dbReference>
<evidence type="ECO:0000259" key="16">
    <source>
        <dbReference type="PROSITE" id="PS50885"/>
    </source>
</evidence>
<dbReference type="Proteomes" id="UP001382455">
    <property type="component" value="Unassembled WGS sequence"/>
</dbReference>
<keyword evidence="13 14" id="KW-0472">Membrane</keyword>
<dbReference type="Pfam" id="PF02518">
    <property type="entry name" value="HATPase_c"/>
    <property type="match status" value="1"/>
</dbReference>
<comment type="subcellular location">
    <subcellularLocation>
        <location evidence="2">Cell membrane</location>
        <topology evidence="2">Multi-pass membrane protein</topology>
    </subcellularLocation>
</comment>
<organism evidence="17 18">
    <name type="scientific">Pseudoalteromonas spongiae</name>
    <dbReference type="NCBI Taxonomy" id="298657"/>
    <lineage>
        <taxon>Bacteria</taxon>
        <taxon>Pseudomonadati</taxon>
        <taxon>Pseudomonadota</taxon>
        <taxon>Gammaproteobacteria</taxon>
        <taxon>Alteromonadales</taxon>
        <taxon>Pseudoalteromonadaceae</taxon>
        <taxon>Pseudoalteromonas</taxon>
    </lineage>
</organism>
<accession>A0ABU8EV78</accession>
<dbReference type="InterPro" id="IPR003660">
    <property type="entry name" value="HAMP_dom"/>
</dbReference>
<keyword evidence="8" id="KW-0547">Nucleotide-binding</keyword>
<proteinExistence type="predicted"/>
<dbReference type="Gene3D" id="3.30.565.10">
    <property type="entry name" value="Histidine kinase-like ATPase, C-terminal domain"/>
    <property type="match status" value="1"/>
</dbReference>
<keyword evidence="18" id="KW-1185">Reference proteome</keyword>
<evidence type="ECO:0000256" key="8">
    <source>
        <dbReference type="ARBA" id="ARBA00022741"/>
    </source>
</evidence>
<keyword evidence="11 14" id="KW-1133">Transmembrane helix</keyword>
<dbReference type="EC" id="2.7.13.3" evidence="3"/>
<evidence type="ECO:0000256" key="5">
    <source>
        <dbReference type="ARBA" id="ARBA00022553"/>
    </source>
</evidence>
<evidence type="ECO:0000256" key="6">
    <source>
        <dbReference type="ARBA" id="ARBA00022679"/>
    </source>
</evidence>
<feature type="domain" description="Histidine kinase" evidence="15">
    <location>
        <begin position="248"/>
        <end position="459"/>
    </location>
</feature>
<dbReference type="InterPro" id="IPR050398">
    <property type="entry name" value="HssS/ArlS-like"/>
</dbReference>
<evidence type="ECO:0000313" key="18">
    <source>
        <dbReference type="Proteomes" id="UP001382455"/>
    </source>
</evidence>
<dbReference type="InterPro" id="IPR003661">
    <property type="entry name" value="HisK_dim/P_dom"/>
</dbReference>
<keyword evidence="12" id="KW-0902">Two-component regulatory system</keyword>
<gene>
    <name evidence="17" type="ORF">WAE96_10570</name>
</gene>
<dbReference type="CDD" id="cd00082">
    <property type="entry name" value="HisKA"/>
    <property type="match status" value="1"/>
</dbReference>
<dbReference type="InterPro" id="IPR005467">
    <property type="entry name" value="His_kinase_dom"/>
</dbReference>
<evidence type="ECO:0000256" key="1">
    <source>
        <dbReference type="ARBA" id="ARBA00000085"/>
    </source>
</evidence>
<dbReference type="CDD" id="cd06225">
    <property type="entry name" value="HAMP"/>
    <property type="match status" value="1"/>
</dbReference>
<reference evidence="17 18" key="1">
    <citation type="submission" date="2023-12" db="EMBL/GenBank/DDBJ databases">
        <title>Friends and Foes: Symbiotic and Algicidal bacterial influence on Karenia brevis blooms.</title>
        <authorList>
            <person name="Fei C."/>
            <person name="Mohamed A.R."/>
            <person name="Booker A."/>
            <person name="Arshad M."/>
            <person name="Klass S."/>
            <person name="Ahn S."/>
            <person name="Gilbert P.M."/>
            <person name="Heil C.A."/>
            <person name="Martinez J.M."/>
            <person name="Amin S.A."/>
        </authorList>
    </citation>
    <scope>NUCLEOTIDE SEQUENCE [LARGE SCALE GENOMIC DNA]</scope>
    <source>
        <strain evidence="17 18">CE15</strain>
    </source>
</reference>
<evidence type="ECO:0000256" key="13">
    <source>
        <dbReference type="ARBA" id="ARBA00023136"/>
    </source>
</evidence>
<dbReference type="Pfam" id="PF00672">
    <property type="entry name" value="HAMP"/>
    <property type="match status" value="1"/>
</dbReference>
<dbReference type="GO" id="GO:0005524">
    <property type="term" value="F:ATP binding"/>
    <property type="evidence" value="ECO:0007669"/>
    <property type="project" value="UniProtKB-KW"/>
</dbReference>
<dbReference type="Pfam" id="PF00512">
    <property type="entry name" value="HisKA"/>
    <property type="match status" value="1"/>
</dbReference>
<dbReference type="SUPFAM" id="SSF158472">
    <property type="entry name" value="HAMP domain-like"/>
    <property type="match status" value="1"/>
</dbReference>
<keyword evidence="6" id="KW-0808">Transferase</keyword>
<feature type="transmembrane region" description="Helical" evidence="14">
    <location>
        <begin position="161"/>
        <end position="184"/>
    </location>
</feature>
<keyword evidence="9" id="KW-0418">Kinase</keyword>
<dbReference type="SMART" id="SM00388">
    <property type="entry name" value="HisKA"/>
    <property type="match status" value="1"/>
</dbReference>
<evidence type="ECO:0000313" key="17">
    <source>
        <dbReference type="EMBL" id="MEI4550108.1"/>
    </source>
</evidence>
<dbReference type="InterPro" id="IPR003594">
    <property type="entry name" value="HATPase_dom"/>
</dbReference>
<dbReference type="SMART" id="SM00304">
    <property type="entry name" value="HAMP"/>
    <property type="match status" value="1"/>
</dbReference>
<dbReference type="InterPro" id="IPR036890">
    <property type="entry name" value="HATPase_C_sf"/>
</dbReference>
<sequence length="459" mass="52326">MLNKFNPRNYLFFKVFSWFWLTILFTLTVLFVFSQLTESNVDSHKLHGPKLINLKRLANGLERAQHKKPDKTLEQLASHPRIARHRLLYFTQIDSNLAFFNQQNTQQPDVSLLAFTQQLEPQIITTDKYRALGPVKVSYQQQTFLMYEIEPWRTPPLGLRIILMPAWLKTLVVIGATLLLSLLFSRTLIKPINKIKRATTQLANGQLDTRIEMNRKSGDELTMLANDFNVMAQRLESLVTSQKRLMADVSHELRSPLTRLQMATGLAQLKQSSEQESYLSRIEKEANNLDQMISDVLKLSRLEANNQYIQKDLQPLQSILQQVLKDAEFESEQQHKQLKVTGSTSKQLELDAALIASAFENILRNAIRYAKTTISCDIKDYDKAVIVTISDDGEGVEASELPMLLEPFYRISQSRERNSGGTGLGLAITKHAVEIHKGTITLENQHNSGLKVTITLNHD</sequence>
<evidence type="ECO:0000256" key="4">
    <source>
        <dbReference type="ARBA" id="ARBA00022475"/>
    </source>
</evidence>
<dbReference type="InterPro" id="IPR036097">
    <property type="entry name" value="HisK_dim/P_sf"/>
</dbReference>
<evidence type="ECO:0000256" key="9">
    <source>
        <dbReference type="ARBA" id="ARBA00022777"/>
    </source>
</evidence>
<dbReference type="Gene3D" id="6.10.340.10">
    <property type="match status" value="1"/>
</dbReference>
<evidence type="ECO:0000256" key="10">
    <source>
        <dbReference type="ARBA" id="ARBA00022840"/>
    </source>
</evidence>
<keyword evidence="4" id="KW-1003">Cell membrane</keyword>